<keyword evidence="3" id="KW-0812">Transmembrane</keyword>
<dbReference type="AlphaFoldDB" id="A0A3M6TX63"/>
<evidence type="ECO:0000313" key="4">
    <source>
        <dbReference type="EMBL" id="RMX45888.1"/>
    </source>
</evidence>
<keyword evidence="3" id="KW-0472">Membrane</keyword>
<dbReference type="SMART" id="SM00369">
    <property type="entry name" value="LRR_TYP"/>
    <property type="match status" value="2"/>
</dbReference>
<keyword evidence="1" id="KW-0433">Leucine-rich repeat</keyword>
<accession>A0A3M6TX63</accession>
<dbReference type="Gene3D" id="3.80.10.10">
    <property type="entry name" value="Ribonuclease Inhibitor"/>
    <property type="match status" value="1"/>
</dbReference>
<keyword evidence="3" id="KW-1133">Transmembrane helix</keyword>
<evidence type="ECO:0000256" key="2">
    <source>
        <dbReference type="ARBA" id="ARBA00022737"/>
    </source>
</evidence>
<proteinExistence type="predicted"/>
<keyword evidence="2" id="KW-0677">Repeat</keyword>
<evidence type="ECO:0000256" key="1">
    <source>
        <dbReference type="ARBA" id="ARBA00022614"/>
    </source>
</evidence>
<dbReference type="OrthoDB" id="27267at2759"/>
<dbReference type="SMART" id="SM01411">
    <property type="entry name" value="Ephrin_rec_like"/>
    <property type="match status" value="2"/>
</dbReference>
<comment type="caution">
    <text evidence="4">The sequence shown here is derived from an EMBL/GenBank/DDBJ whole genome shotgun (WGS) entry which is preliminary data.</text>
</comment>
<evidence type="ECO:0008006" key="6">
    <source>
        <dbReference type="Google" id="ProtNLM"/>
    </source>
</evidence>
<name>A0A3M6TX63_POCDA</name>
<sequence length="460" mass="51567">MTQCVHRNLEANDITFLPEGLFDNLINLDTLKLEANDITFLPEGLFDNLINLDTLGFLRKNLEVSLKLLGERKGSKLAMLSSPDDAKEVKLCLICGPPLSGFYSDTLGYVADGCKKCPNGSYVAYDKKPGKSVLDCKTCPEGGFYSDTLGYVADGCKKCPNGSYVAYDKKPGKSVLDCKTCPDGTETDFFAGHRACPCLKGHYRTHLFDKCVTCGRSGLLCQDEYASLKPGFWWQWRNESYKHRYEYFMKNLARELPALDDFSVQYPYSIPTPYRCQIEESCKGGLDSPCGEGYQGTETDFFAGHRACPCLEGHYRTHLFDKCVRCGRGGLLCQDEYASLKPGFWWQWRNESYKHRYESFMKNLALELPALDDFSVQYPYSIPTPYRCQVKESCKGGLDSPCGEGYQGPLCAVCKPGYYKQFHSCEKCPLRAWIAAQLSLIASIIAILLALLDLPTCILG</sequence>
<evidence type="ECO:0000313" key="5">
    <source>
        <dbReference type="Proteomes" id="UP000275408"/>
    </source>
</evidence>
<gene>
    <name evidence="4" type="ORF">pdam_00015050</name>
</gene>
<dbReference type="Proteomes" id="UP000275408">
    <property type="component" value="Unassembled WGS sequence"/>
</dbReference>
<feature type="transmembrane region" description="Helical" evidence="3">
    <location>
        <begin position="430"/>
        <end position="452"/>
    </location>
</feature>
<reference evidence="4 5" key="1">
    <citation type="journal article" date="2018" name="Sci. Rep.">
        <title>Comparative analysis of the Pocillopora damicornis genome highlights role of immune system in coral evolution.</title>
        <authorList>
            <person name="Cunning R."/>
            <person name="Bay R.A."/>
            <person name="Gillette P."/>
            <person name="Baker A.C."/>
            <person name="Traylor-Knowles N."/>
        </authorList>
    </citation>
    <scope>NUCLEOTIDE SEQUENCE [LARGE SCALE GENOMIC DNA]</scope>
    <source>
        <strain evidence="4">RSMAS</strain>
        <tissue evidence="4">Whole animal</tissue>
    </source>
</reference>
<dbReference type="SUPFAM" id="SSF52058">
    <property type="entry name" value="L domain-like"/>
    <property type="match status" value="1"/>
</dbReference>
<protein>
    <recommendedName>
        <fullName evidence="6">Tyrosine-protein kinase ephrin type A/B receptor-like domain-containing protein</fullName>
    </recommendedName>
</protein>
<keyword evidence="5" id="KW-1185">Reference proteome</keyword>
<organism evidence="4 5">
    <name type="scientific">Pocillopora damicornis</name>
    <name type="common">Cauliflower coral</name>
    <name type="synonym">Millepora damicornis</name>
    <dbReference type="NCBI Taxonomy" id="46731"/>
    <lineage>
        <taxon>Eukaryota</taxon>
        <taxon>Metazoa</taxon>
        <taxon>Cnidaria</taxon>
        <taxon>Anthozoa</taxon>
        <taxon>Hexacorallia</taxon>
        <taxon>Scleractinia</taxon>
        <taxon>Astrocoeniina</taxon>
        <taxon>Pocilloporidae</taxon>
        <taxon>Pocillopora</taxon>
    </lineage>
</organism>
<dbReference type="InterPro" id="IPR032675">
    <property type="entry name" value="LRR_dom_sf"/>
</dbReference>
<dbReference type="InterPro" id="IPR003591">
    <property type="entry name" value="Leu-rich_rpt_typical-subtyp"/>
</dbReference>
<evidence type="ECO:0000256" key="3">
    <source>
        <dbReference type="SAM" id="Phobius"/>
    </source>
</evidence>
<dbReference type="Gene3D" id="2.10.50.10">
    <property type="entry name" value="Tumor Necrosis Factor Receptor, subunit A, domain 2"/>
    <property type="match status" value="1"/>
</dbReference>
<dbReference type="EMBL" id="RCHS01002752">
    <property type="protein sequence ID" value="RMX45888.1"/>
    <property type="molecule type" value="Genomic_DNA"/>
</dbReference>